<dbReference type="Proteomes" id="UP000076852">
    <property type="component" value="Chromosome 2"/>
</dbReference>
<dbReference type="EMBL" id="CP014579">
    <property type="protein sequence ID" value="ANB75263.1"/>
    <property type="molecule type" value="Genomic_DNA"/>
</dbReference>
<dbReference type="KEGG" id="buz:AYM40_22970"/>
<keyword evidence="2" id="KW-1185">Reference proteome</keyword>
<sequence>MTTLDQIQDIVPAATAASQQATVAQSRITIKAVLILEKLLGQYLSNVHLSTPIRGVSYSTT</sequence>
<accession>A0A161IC81</accession>
<organism evidence="1 2">
    <name type="scientific">Paraburkholderia phytofirmans OLGA172</name>
    <dbReference type="NCBI Taxonomy" id="1417228"/>
    <lineage>
        <taxon>Bacteria</taxon>
        <taxon>Pseudomonadati</taxon>
        <taxon>Pseudomonadota</taxon>
        <taxon>Betaproteobacteria</taxon>
        <taxon>Burkholderiales</taxon>
        <taxon>Burkholderiaceae</taxon>
        <taxon>Paraburkholderia</taxon>
    </lineage>
</organism>
<reference evidence="1 2" key="1">
    <citation type="journal article" date="2016" name="Gene">
        <title>PacBio SMRT assembly of a complex multi-replicon genome reveals chlorocatechol degradative operon in a region of genome plasticity.</title>
        <authorList>
            <person name="Ricker N."/>
            <person name="Shen S.Y."/>
            <person name="Goordial J."/>
            <person name="Jin S."/>
            <person name="Fulthorpe R.R."/>
        </authorList>
    </citation>
    <scope>NUCLEOTIDE SEQUENCE [LARGE SCALE GENOMIC DNA]</scope>
    <source>
        <strain evidence="1 2">OLGA172</strain>
    </source>
</reference>
<gene>
    <name evidence="1" type="ORF">AYM40_22970</name>
</gene>
<name>A0A161IC81_9BURK</name>
<evidence type="ECO:0000313" key="2">
    <source>
        <dbReference type="Proteomes" id="UP000076852"/>
    </source>
</evidence>
<evidence type="ECO:0000313" key="1">
    <source>
        <dbReference type="EMBL" id="ANB75263.1"/>
    </source>
</evidence>
<dbReference type="STRING" id="1804984.AYM40_22970"/>
<dbReference type="AlphaFoldDB" id="A0A161IC81"/>
<protein>
    <submittedName>
        <fullName evidence="1">Uncharacterized protein</fullName>
    </submittedName>
</protein>
<proteinExistence type="predicted"/>